<dbReference type="InterPro" id="IPR024025">
    <property type="entry name" value="SCIFF_rSAM_maturase"/>
</dbReference>
<keyword evidence="2" id="KW-0004">4Fe-4S</keyword>
<dbReference type="InterPro" id="IPR007197">
    <property type="entry name" value="rSAM"/>
</dbReference>
<dbReference type="InterPro" id="IPR047602">
    <property type="entry name" value="SPASM_CteB-like"/>
</dbReference>
<gene>
    <name evidence="7" type="primary">scfB</name>
    <name evidence="7" type="ORF">MUG84_02155</name>
</gene>
<dbReference type="CDD" id="cd21124">
    <property type="entry name" value="SPASM_CteB-like"/>
    <property type="match status" value="1"/>
</dbReference>
<dbReference type="NCBIfam" id="TIGR03974">
    <property type="entry name" value="rSAM_six_Cys"/>
    <property type="match status" value="1"/>
</dbReference>
<comment type="caution">
    <text evidence="7">The sequence shown here is derived from an EMBL/GenBank/DDBJ whole genome shotgun (WGS) entry which is preliminary data.</text>
</comment>
<evidence type="ECO:0000256" key="4">
    <source>
        <dbReference type="ARBA" id="ARBA00022723"/>
    </source>
</evidence>
<dbReference type="Gene3D" id="3.20.20.70">
    <property type="entry name" value="Aldolase class I"/>
    <property type="match status" value="1"/>
</dbReference>
<dbReference type="PANTHER" id="PTHR43273">
    <property type="entry name" value="ANAEROBIC SULFATASE-MATURATING ENZYME HOMOLOG ASLB-RELATED"/>
    <property type="match status" value="1"/>
</dbReference>
<evidence type="ECO:0000313" key="7">
    <source>
        <dbReference type="EMBL" id="MCJ8010543.1"/>
    </source>
</evidence>
<sequence>MIHQYKLNGYNIVLDTYSGSVHVVDDLAFEMIELYEHTSAKEILALMLKKYEHDSEISEGDIRETIAAIEELKNDGQLFTEDEYEDLSIDLRNRKAYVKALCLNVAHTCNLSCDYCFASQGKYNGDRAIMSYEVGQRAIDFLLENSGHHRNLDIDFFGGEPLMAWRVVKQIVAYARGKEKEYKKKFRFTFTTNGMLLNDEVTEFLNQEMYNVVLSLDGRKEVHDRLRTTVTGKGSYDHIVPKFQEFVRKRGDQEYYVRGTYTSNNVDFTNDIFHIADLGFDKISMEPVICDPREPYALTEKDLPEIYNQYEILAKEMIERGEQGKGFTFYHYMLDLSEGPCIQKRITGCGSGTEYLAVTPWGELFPCHQFVGDEEYSMGNIWDGITRPQLQCQFKKSNCYSKLECKDCWAKLYCSGGCPANALHATGSLGGTYDFSCDIFRKRVECSMMVKVAESIRAMEG</sequence>
<dbReference type="InterPro" id="IPR058240">
    <property type="entry name" value="rSAM_sf"/>
</dbReference>
<name>A0A9X1WMX1_9BACL</name>
<keyword evidence="8" id="KW-1185">Reference proteome</keyword>
<dbReference type="GO" id="GO:0016491">
    <property type="term" value="F:oxidoreductase activity"/>
    <property type="evidence" value="ECO:0007669"/>
    <property type="project" value="InterPro"/>
</dbReference>
<keyword evidence="4" id="KW-0479">Metal-binding</keyword>
<accession>A0A9X1WMX1</accession>
<evidence type="ECO:0000313" key="8">
    <source>
        <dbReference type="Proteomes" id="UP001139347"/>
    </source>
</evidence>
<evidence type="ECO:0000256" key="3">
    <source>
        <dbReference type="ARBA" id="ARBA00022691"/>
    </source>
</evidence>
<dbReference type="SFLD" id="SFLDS00029">
    <property type="entry name" value="Radical_SAM"/>
    <property type="match status" value="1"/>
</dbReference>
<evidence type="ECO:0000256" key="6">
    <source>
        <dbReference type="ARBA" id="ARBA00023014"/>
    </source>
</evidence>
<dbReference type="SFLD" id="SFLDG01067">
    <property type="entry name" value="SPASM/twitch_domain_containing"/>
    <property type="match status" value="1"/>
</dbReference>
<dbReference type="AlphaFoldDB" id="A0A9X1WMX1"/>
<dbReference type="SUPFAM" id="SSF102114">
    <property type="entry name" value="Radical SAM enzymes"/>
    <property type="match status" value="1"/>
</dbReference>
<dbReference type="RefSeq" id="WP_244718942.1">
    <property type="nucleotide sequence ID" value="NZ_JALIRP010000001.1"/>
</dbReference>
<reference evidence="7" key="1">
    <citation type="submission" date="2022-04" db="EMBL/GenBank/DDBJ databases">
        <title>Paenibacillus mangrovi sp. nov., a novel endophytic bacterium isolated from bark of Kandelia candel.</title>
        <authorList>
            <person name="Tuo L."/>
        </authorList>
    </citation>
    <scope>NUCLEOTIDE SEQUENCE</scope>
    <source>
        <strain evidence="7">KQZ6P-2</strain>
    </source>
</reference>
<dbReference type="SFLD" id="SFLDG01384">
    <property type="entry name" value="thioether_bond_formation_requi"/>
    <property type="match status" value="1"/>
</dbReference>
<dbReference type="PROSITE" id="PS01305">
    <property type="entry name" value="MOAA_NIFB_PQQE"/>
    <property type="match status" value="1"/>
</dbReference>
<comment type="cofactor">
    <cofactor evidence="1">
        <name>[4Fe-4S] cluster</name>
        <dbReference type="ChEBI" id="CHEBI:49883"/>
    </cofactor>
</comment>
<protein>
    <submittedName>
        <fullName evidence="7">Thioether cross-link-forming SCIFF peptide maturase</fullName>
    </submittedName>
</protein>
<dbReference type="NCBIfam" id="TIGR04085">
    <property type="entry name" value="rSAM_more_4Fe4S"/>
    <property type="match status" value="1"/>
</dbReference>
<evidence type="ECO:0000256" key="1">
    <source>
        <dbReference type="ARBA" id="ARBA00001966"/>
    </source>
</evidence>
<dbReference type="InterPro" id="IPR013785">
    <property type="entry name" value="Aldolase_TIM"/>
</dbReference>
<dbReference type="SFLD" id="SFLDG01386">
    <property type="entry name" value="main_SPASM_domain-containing"/>
    <property type="match status" value="1"/>
</dbReference>
<keyword evidence="5" id="KW-0408">Iron</keyword>
<keyword evidence="6" id="KW-0411">Iron-sulfur</keyword>
<keyword evidence="3" id="KW-0949">S-adenosyl-L-methionine</keyword>
<dbReference type="PANTHER" id="PTHR43273:SF8">
    <property type="entry name" value="RADICAL SAM DOMAIN PROTEIN"/>
    <property type="match status" value="1"/>
</dbReference>
<organism evidence="7 8">
    <name type="scientific">Paenibacillus mangrovi</name>
    <dbReference type="NCBI Taxonomy" id="2931978"/>
    <lineage>
        <taxon>Bacteria</taxon>
        <taxon>Bacillati</taxon>
        <taxon>Bacillota</taxon>
        <taxon>Bacilli</taxon>
        <taxon>Bacillales</taxon>
        <taxon>Paenibacillaceae</taxon>
        <taxon>Paenibacillus</taxon>
    </lineage>
</organism>
<dbReference type="InterPro" id="IPR000385">
    <property type="entry name" value="MoaA_NifB_PqqE_Fe-S-bd_CS"/>
</dbReference>
<dbReference type="Pfam" id="PF13353">
    <property type="entry name" value="Fer4_12"/>
    <property type="match status" value="1"/>
</dbReference>
<evidence type="ECO:0000256" key="5">
    <source>
        <dbReference type="ARBA" id="ARBA00023004"/>
    </source>
</evidence>
<dbReference type="CDD" id="cd01335">
    <property type="entry name" value="Radical_SAM"/>
    <property type="match status" value="1"/>
</dbReference>
<dbReference type="GO" id="GO:0046872">
    <property type="term" value="F:metal ion binding"/>
    <property type="evidence" value="ECO:0007669"/>
    <property type="project" value="UniProtKB-KW"/>
</dbReference>
<dbReference type="EMBL" id="JALIRP010000001">
    <property type="protein sequence ID" value="MCJ8010543.1"/>
    <property type="molecule type" value="Genomic_DNA"/>
</dbReference>
<dbReference type="InterPro" id="IPR023867">
    <property type="entry name" value="Sulphatase_maturase_rSAM"/>
</dbReference>
<dbReference type="GO" id="GO:0051539">
    <property type="term" value="F:4 iron, 4 sulfur cluster binding"/>
    <property type="evidence" value="ECO:0007669"/>
    <property type="project" value="UniProtKB-KW"/>
</dbReference>
<dbReference type="InterPro" id="IPR023885">
    <property type="entry name" value="4Fe4S-binding_SPASM_dom"/>
</dbReference>
<dbReference type="Proteomes" id="UP001139347">
    <property type="component" value="Unassembled WGS sequence"/>
</dbReference>
<evidence type="ECO:0000256" key="2">
    <source>
        <dbReference type="ARBA" id="ARBA00022485"/>
    </source>
</evidence>
<proteinExistence type="predicted"/>